<comment type="catalytic activity">
    <reaction evidence="7">
        <text>CMP + ATP = CDP + ADP</text>
        <dbReference type="Rhea" id="RHEA:11600"/>
        <dbReference type="ChEBI" id="CHEBI:30616"/>
        <dbReference type="ChEBI" id="CHEBI:58069"/>
        <dbReference type="ChEBI" id="CHEBI:60377"/>
        <dbReference type="ChEBI" id="CHEBI:456216"/>
        <dbReference type="EC" id="2.7.4.25"/>
    </reaction>
</comment>
<dbReference type="EMBL" id="UINC01054750">
    <property type="protein sequence ID" value="SVB72828.1"/>
    <property type="molecule type" value="Genomic_DNA"/>
</dbReference>
<protein>
    <recommendedName>
        <fullName evidence="1">(d)CMP kinase</fullName>
        <ecNumber evidence="1">2.7.4.25</ecNumber>
    </recommendedName>
</protein>
<dbReference type="AlphaFoldDB" id="A0A382GC54"/>
<dbReference type="GO" id="GO:0005524">
    <property type="term" value="F:ATP binding"/>
    <property type="evidence" value="ECO:0007669"/>
    <property type="project" value="UniProtKB-KW"/>
</dbReference>
<dbReference type="InterPro" id="IPR027417">
    <property type="entry name" value="P-loop_NTPase"/>
</dbReference>
<dbReference type="CDD" id="cd02020">
    <property type="entry name" value="CMPK"/>
    <property type="match status" value="1"/>
</dbReference>
<proteinExistence type="predicted"/>
<keyword evidence="3" id="KW-0547">Nucleotide-binding</keyword>
<keyword evidence="5" id="KW-0067">ATP-binding</keyword>
<dbReference type="Pfam" id="PF02224">
    <property type="entry name" value="Cytidylate_kin"/>
    <property type="match status" value="1"/>
</dbReference>
<comment type="catalytic activity">
    <reaction evidence="6">
        <text>dCMP + ATP = dCDP + ADP</text>
        <dbReference type="Rhea" id="RHEA:25094"/>
        <dbReference type="ChEBI" id="CHEBI:30616"/>
        <dbReference type="ChEBI" id="CHEBI:57566"/>
        <dbReference type="ChEBI" id="CHEBI:58593"/>
        <dbReference type="ChEBI" id="CHEBI:456216"/>
        <dbReference type="EC" id="2.7.4.25"/>
    </reaction>
</comment>
<evidence type="ECO:0000256" key="1">
    <source>
        <dbReference type="ARBA" id="ARBA00012906"/>
    </source>
</evidence>
<dbReference type="GO" id="GO:0006139">
    <property type="term" value="P:nucleobase-containing compound metabolic process"/>
    <property type="evidence" value="ECO:0007669"/>
    <property type="project" value="InterPro"/>
</dbReference>
<feature type="non-terminal residue" evidence="9">
    <location>
        <position position="1"/>
    </location>
</feature>
<organism evidence="9">
    <name type="scientific">marine metagenome</name>
    <dbReference type="NCBI Taxonomy" id="408172"/>
    <lineage>
        <taxon>unclassified sequences</taxon>
        <taxon>metagenomes</taxon>
        <taxon>ecological metagenomes</taxon>
    </lineage>
</organism>
<accession>A0A382GC54</accession>
<keyword evidence="2" id="KW-0808">Transferase</keyword>
<evidence type="ECO:0000256" key="2">
    <source>
        <dbReference type="ARBA" id="ARBA00022679"/>
    </source>
</evidence>
<feature type="domain" description="Cytidylate kinase" evidence="8">
    <location>
        <begin position="2"/>
        <end position="108"/>
    </location>
</feature>
<evidence type="ECO:0000256" key="7">
    <source>
        <dbReference type="ARBA" id="ARBA00048478"/>
    </source>
</evidence>
<dbReference type="EC" id="2.7.4.25" evidence="1"/>
<evidence type="ECO:0000256" key="4">
    <source>
        <dbReference type="ARBA" id="ARBA00022777"/>
    </source>
</evidence>
<dbReference type="Gene3D" id="3.40.50.300">
    <property type="entry name" value="P-loop containing nucleotide triphosphate hydrolases"/>
    <property type="match status" value="1"/>
</dbReference>
<reference evidence="9" key="1">
    <citation type="submission" date="2018-05" db="EMBL/GenBank/DDBJ databases">
        <authorList>
            <person name="Lanie J.A."/>
            <person name="Ng W.-L."/>
            <person name="Kazmierczak K.M."/>
            <person name="Andrzejewski T.M."/>
            <person name="Davidsen T.M."/>
            <person name="Wayne K.J."/>
            <person name="Tettelin H."/>
            <person name="Glass J.I."/>
            <person name="Rusch D."/>
            <person name="Podicherti R."/>
            <person name="Tsui H.-C.T."/>
            <person name="Winkler M.E."/>
        </authorList>
    </citation>
    <scope>NUCLEOTIDE SEQUENCE</scope>
</reference>
<evidence type="ECO:0000313" key="9">
    <source>
        <dbReference type="EMBL" id="SVB72828.1"/>
    </source>
</evidence>
<gene>
    <name evidence="9" type="ORF">METZ01_LOCUS225682</name>
</gene>
<name>A0A382GC54_9ZZZZ</name>
<evidence type="ECO:0000256" key="3">
    <source>
        <dbReference type="ARBA" id="ARBA00022741"/>
    </source>
</evidence>
<evidence type="ECO:0000256" key="6">
    <source>
        <dbReference type="ARBA" id="ARBA00047615"/>
    </source>
</evidence>
<dbReference type="InterPro" id="IPR011994">
    <property type="entry name" value="Cytidylate_kinase_dom"/>
</dbReference>
<keyword evidence="4" id="KW-0418">Kinase</keyword>
<dbReference type="GO" id="GO:0036431">
    <property type="term" value="F:dCMP kinase activity"/>
    <property type="evidence" value="ECO:0007669"/>
    <property type="project" value="InterPro"/>
</dbReference>
<dbReference type="SUPFAM" id="SSF52540">
    <property type="entry name" value="P-loop containing nucleoside triphosphate hydrolases"/>
    <property type="match status" value="1"/>
</dbReference>
<evidence type="ECO:0000259" key="8">
    <source>
        <dbReference type="Pfam" id="PF02224"/>
    </source>
</evidence>
<sequence length="110" mass="12187">LIEQQRTIARQGPIVMVGRDIGTVVLQSAPVKVYLEASPEVRAYRRYTENLSNKENSTLEAVGLEIGNRDQIDSGRKESPLHPAKDAIVINTSSLTIDDVARKILDMTKL</sequence>
<evidence type="ECO:0000256" key="5">
    <source>
        <dbReference type="ARBA" id="ARBA00022840"/>
    </source>
</evidence>